<dbReference type="PANTHER" id="PTHR22916:SF3">
    <property type="entry name" value="UDP-GLCNAC:BETAGAL BETA-1,3-N-ACETYLGLUCOSAMINYLTRANSFERASE-LIKE PROTEIN 1"/>
    <property type="match status" value="1"/>
</dbReference>
<protein>
    <submittedName>
        <fullName evidence="3">Glycosyltransferase</fullName>
    </submittedName>
    <submittedName>
        <fullName evidence="2">Putative glycosyltranslocase</fullName>
    </submittedName>
</protein>
<dbReference type="EMBL" id="LC177550">
    <property type="protein sequence ID" value="BAV90484.1"/>
    <property type="molecule type" value="Genomic_DNA"/>
</dbReference>
<dbReference type="InterPro" id="IPR029044">
    <property type="entry name" value="Nucleotide-diphossugar_trans"/>
</dbReference>
<dbReference type="Gene3D" id="3.90.550.10">
    <property type="entry name" value="Spore Coat Polysaccharide Biosynthesis Protein SpsA, Chain A"/>
    <property type="match status" value="1"/>
</dbReference>
<evidence type="ECO:0000313" key="2">
    <source>
        <dbReference type="EMBL" id="BAV90484.1"/>
    </source>
</evidence>
<dbReference type="Pfam" id="PF00535">
    <property type="entry name" value="Glycos_transf_2"/>
    <property type="match status" value="1"/>
</dbReference>
<sequence>MISVCMATYNGGEYVYTQLNSILKQLGRNDELIISDDGSTDNTINIIEKYNDPRIKLIRHDRGWLDPKTPLLSRVKKNFEEAIRLATGEFIFLSDQDDIWLPGRVEECLAEFKNGFDLIVCDCIVTDKNKILFSSYYEIIKPSSNILRTLYKSSFHGCCLAFSRKMNHYILPMPNENIGHDIWIGLQCIINGKVKFIDKQLVNYRRHDDTVTQCGFKSTNKLKDKIIYRLAILTALCKRKYISCLK</sequence>
<dbReference type="Proteomes" id="UP000321295">
    <property type="component" value="Unassembled WGS sequence"/>
</dbReference>
<dbReference type="GO" id="GO:0016758">
    <property type="term" value="F:hexosyltransferase activity"/>
    <property type="evidence" value="ECO:0007669"/>
    <property type="project" value="UniProtKB-ARBA"/>
</dbReference>
<dbReference type="InterPro" id="IPR001173">
    <property type="entry name" value="Glyco_trans_2-like"/>
</dbReference>
<dbReference type="AlphaFoldDB" id="A0A1J1DRU6"/>
<evidence type="ECO:0000313" key="3">
    <source>
        <dbReference type="EMBL" id="TXQ36406.1"/>
    </source>
</evidence>
<reference evidence="3 4" key="2">
    <citation type="submission" date="2019-08" db="EMBL/GenBank/DDBJ databases">
        <title>Whole genome analysis of cultivated E. coli strains isolated from CD patients and healthy donors.</title>
        <authorList>
            <person name="Siniagina M.N."/>
            <person name="Markelova M.I."/>
            <person name="Laikov A.V."/>
            <person name="Boulygina E.A."/>
            <person name="Khusnutdinova D.R."/>
            <person name="Kharchenko A."/>
            <person name="Grigoryeva T.V."/>
        </authorList>
    </citation>
    <scope>NUCLEOTIDE SEQUENCE [LARGE SCALE GENOMIC DNA]</scope>
    <source>
        <strain evidence="3 4">1_45_11</strain>
    </source>
</reference>
<name>A0A1J1DRU6_ECOLX</name>
<gene>
    <name evidence="3" type="ORF">FV293_07450</name>
</gene>
<feature type="domain" description="Glycosyltransferase 2-like" evidence="1">
    <location>
        <begin position="3"/>
        <end position="167"/>
    </location>
</feature>
<dbReference type="SUPFAM" id="SSF53448">
    <property type="entry name" value="Nucleotide-diphospho-sugar transferases"/>
    <property type="match status" value="1"/>
</dbReference>
<dbReference type="EMBL" id="VRXD01000008">
    <property type="protein sequence ID" value="TXQ36406.1"/>
    <property type="molecule type" value="Genomic_DNA"/>
</dbReference>
<organism evidence="2">
    <name type="scientific">Escherichia coli</name>
    <dbReference type="NCBI Taxonomy" id="562"/>
    <lineage>
        <taxon>Bacteria</taxon>
        <taxon>Pseudomonadati</taxon>
        <taxon>Pseudomonadota</taxon>
        <taxon>Gammaproteobacteria</taxon>
        <taxon>Enterobacterales</taxon>
        <taxon>Enterobacteriaceae</taxon>
        <taxon>Escherichia</taxon>
    </lineage>
</organism>
<proteinExistence type="predicted"/>
<evidence type="ECO:0000313" key="4">
    <source>
        <dbReference type="Proteomes" id="UP000321295"/>
    </source>
</evidence>
<evidence type="ECO:0000259" key="1">
    <source>
        <dbReference type="Pfam" id="PF00535"/>
    </source>
</evidence>
<accession>A0A1J1DRU6</accession>
<reference evidence="2" key="1">
    <citation type="journal article" date="2017" name="Microb. Genom.">
        <title>An untypeable enterotoxigenic Escherichia coli represents one of the dominant types causing human disease.</title>
        <authorList>
            <person name="Iguchi A."/>
            <person name="von Mentzer A."/>
            <person name="Kikuchi T."/>
            <person name="Thomson N.R."/>
        </authorList>
    </citation>
    <scope>NUCLEOTIDE SEQUENCE</scope>
    <source>
        <strain evidence="2">E1682</strain>
    </source>
</reference>
<dbReference type="PANTHER" id="PTHR22916">
    <property type="entry name" value="GLYCOSYLTRANSFERASE"/>
    <property type="match status" value="1"/>
</dbReference>